<feature type="region of interest" description="Disordered" evidence="1">
    <location>
        <begin position="134"/>
        <end position="172"/>
    </location>
</feature>
<dbReference type="EMBL" id="AHZP02001187">
    <property type="protein sequence ID" value="KYK68170.1"/>
    <property type="molecule type" value="Genomic_DNA"/>
</dbReference>
<feature type="non-terminal residue" evidence="2">
    <location>
        <position position="196"/>
    </location>
</feature>
<name>A0A151HFR9_TOXGO</name>
<organism evidence="2 3">
    <name type="scientific">Toxoplasma gondii TgCatPRC2</name>
    <dbReference type="NCBI Taxonomy" id="1130821"/>
    <lineage>
        <taxon>Eukaryota</taxon>
        <taxon>Sar</taxon>
        <taxon>Alveolata</taxon>
        <taxon>Apicomplexa</taxon>
        <taxon>Conoidasida</taxon>
        <taxon>Coccidia</taxon>
        <taxon>Eucoccidiorida</taxon>
        <taxon>Eimeriorina</taxon>
        <taxon>Sarcocystidae</taxon>
        <taxon>Toxoplasma</taxon>
    </lineage>
</organism>
<gene>
    <name evidence="2" type="ORF">TGPRC2_248540</name>
</gene>
<accession>A0A151HFR9</accession>
<feature type="compositionally biased region" description="Basic and acidic residues" evidence="1">
    <location>
        <begin position="154"/>
        <end position="168"/>
    </location>
</feature>
<evidence type="ECO:0000313" key="3">
    <source>
        <dbReference type="Proteomes" id="UP000075225"/>
    </source>
</evidence>
<sequence>LIEPVRGYLGPPGSLRRQQQRFKLLSEVAEVLLPSAVASSARLHAFLLFLLRLLPPLAASPHRLALRKNVKADASASAAASSSSSVPSASSLSSSESSVAADCSPSACFSSAKSSSSRNVLSSFRRPSAASLSSSSLAPKSVSSMPASDQALQECREPRQEGESDRLAGRHRRSCRNRVLSESFPSPLFDALVHAL</sequence>
<evidence type="ECO:0000313" key="2">
    <source>
        <dbReference type="EMBL" id="KYK68170.1"/>
    </source>
</evidence>
<feature type="compositionally biased region" description="Low complexity" evidence="1">
    <location>
        <begin position="134"/>
        <end position="144"/>
    </location>
</feature>
<evidence type="ECO:0000256" key="1">
    <source>
        <dbReference type="SAM" id="MobiDB-lite"/>
    </source>
</evidence>
<proteinExistence type="predicted"/>
<reference evidence="3" key="1">
    <citation type="submission" date="2016-03" db="EMBL/GenBank/DDBJ databases">
        <authorList>
            <person name="Sibley D."/>
            <person name="Venepally P."/>
            <person name="Karamycheva S."/>
            <person name="Hadjithomas M."/>
            <person name="Khan A."/>
            <person name="Brunk B."/>
            <person name="Roos D."/>
            <person name="Caler E."/>
            <person name="Lorenzi H."/>
        </authorList>
    </citation>
    <scope>NUCLEOTIDE SEQUENCE [LARGE SCALE GENOMIC DNA]</scope>
    <source>
        <strain evidence="3">TgCatPRC2</strain>
    </source>
</reference>
<dbReference type="Proteomes" id="UP000075225">
    <property type="component" value="Unassembled WGS sequence"/>
</dbReference>
<protein>
    <submittedName>
        <fullName evidence="2">Uncharacterized protein</fullName>
    </submittedName>
</protein>
<comment type="caution">
    <text evidence="2">The sequence shown here is derived from an EMBL/GenBank/DDBJ whole genome shotgun (WGS) entry which is preliminary data.</text>
</comment>
<feature type="non-terminal residue" evidence="2">
    <location>
        <position position="1"/>
    </location>
</feature>
<dbReference type="AlphaFoldDB" id="A0A151HFR9"/>
<dbReference type="VEuPathDB" id="ToxoDB:TGPRC2_248540"/>